<keyword evidence="5" id="KW-1003">Cell membrane</keyword>
<dbReference type="RefSeq" id="WP_091150866.1">
    <property type="nucleotide sequence ID" value="NZ_FNAI01000008.1"/>
</dbReference>
<dbReference type="PANTHER" id="PTHR10110">
    <property type="entry name" value="SODIUM/HYDROGEN EXCHANGER"/>
    <property type="match status" value="1"/>
</dbReference>
<comment type="similarity">
    <text evidence="2">Belongs to the monovalent cation:proton antiporter 1 (CPA1) transporter (TC 2.A.36) family.</text>
</comment>
<dbReference type="EMBL" id="FNAI01000008">
    <property type="protein sequence ID" value="SDE63848.1"/>
    <property type="molecule type" value="Genomic_DNA"/>
</dbReference>
<evidence type="ECO:0000256" key="4">
    <source>
        <dbReference type="ARBA" id="ARBA00022449"/>
    </source>
</evidence>
<reference evidence="14 15" key="1">
    <citation type="submission" date="2016-10" db="EMBL/GenBank/DDBJ databases">
        <authorList>
            <person name="de Groot N.N."/>
        </authorList>
    </citation>
    <scope>NUCLEOTIDE SEQUENCE [LARGE SCALE GENOMIC DNA]</scope>
    <source>
        <strain evidence="14 15">47C3B</strain>
    </source>
</reference>
<dbReference type="InterPro" id="IPR018422">
    <property type="entry name" value="Cation/H_exchanger_CPA1"/>
</dbReference>
<dbReference type="GO" id="GO:0098719">
    <property type="term" value="P:sodium ion import across plasma membrane"/>
    <property type="evidence" value="ECO:0007669"/>
    <property type="project" value="TreeGrafter"/>
</dbReference>
<name>A0A1G7EJN3_9SPHI</name>
<keyword evidence="15" id="KW-1185">Reference proteome</keyword>
<evidence type="ECO:0000256" key="3">
    <source>
        <dbReference type="ARBA" id="ARBA00022448"/>
    </source>
</evidence>
<dbReference type="STRING" id="1391627.SAMN05216464_10857"/>
<feature type="transmembrane region" description="Helical" evidence="12">
    <location>
        <begin position="99"/>
        <end position="121"/>
    </location>
</feature>
<dbReference type="GO" id="GO:0015386">
    <property type="term" value="F:potassium:proton antiporter activity"/>
    <property type="evidence" value="ECO:0007669"/>
    <property type="project" value="TreeGrafter"/>
</dbReference>
<dbReference type="OrthoDB" id="9774146at2"/>
<dbReference type="Gene3D" id="6.10.140.1330">
    <property type="match status" value="1"/>
</dbReference>
<dbReference type="InterPro" id="IPR006153">
    <property type="entry name" value="Cation/H_exchanger_TM"/>
</dbReference>
<evidence type="ECO:0000313" key="14">
    <source>
        <dbReference type="EMBL" id="SDE63848.1"/>
    </source>
</evidence>
<keyword evidence="10 12" id="KW-0472">Membrane</keyword>
<dbReference type="Proteomes" id="UP000199072">
    <property type="component" value="Unassembled WGS sequence"/>
</dbReference>
<feature type="domain" description="Cation/H+ exchanger transmembrane" evidence="13">
    <location>
        <begin position="13"/>
        <end position="406"/>
    </location>
</feature>
<evidence type="ECO:0000256" key="1">
    <source>
        <dbReference type="ARBA" id="ARBA00004651"/>
    </source>
</evidence>
<protein>
    <submittedName>
        <fullName evidence="14">Sodium/proton antiporter, CPA1 family</fullName>
    </submittedName>
</protein>
<sequence length="414" mass="45284">MELFVIIALLVIISAIYSYINARFIKLPGTVGIVTVAIVGSVLTIIADKLDPAIGKQLSVVAKHINFSSTLLNILLGFLLFAGSFNANTRRLKRELRPVFVLSTLSVLLSAAIFGAIFYYLTGFFHIRIPFSYCLLFGALISPTDPVSVGNIIKNSKLPSNLSTIIAGESLFNDGVGLVLFITILEVIRSGDDKIDIAKTLLLFAREVFGGIALGVILGMLGHRLMKTVTDFQTIVLISLSLVMGISLIGAYWGLSIPLAAVSAGLFVGDNTINIDDKERSHEALEKFWQLMDEMLNTILFVMIGLQMVNLPYLANYWLTGSLAILLILVARWLSIFLPLTFLRRTLDVNYSSINILTWAGVRGGISIALALSLPTSPYRHIILSACYFIVIFSIIVQGLTLNRVIKAGLKTEK</sequence>
<evidence type="ECO:0000256" key="12">
    <source>
        <dbReference type="SAM" id="Phobius"/>
    </source>
</evidence>
<proteinExistence type="inferred from homology"/>
<feature type="transmembrane region" description="Helical" evidence="12">
    <location>
        <begin position="321"/>
        <end position="342"/>
    </location>
</feature>
<comment type="subcellular location">
    <subcellularLocation>
        <location evidence="1">Cell membrane</location>
        <topology evidence="1">Multi-pass membrane protein</topology>
    </subcellularLocation>
</comment>
<keyword evidence="3" id="KW-0813">Transport</keyword>
<feature type="transmembrane region" description="Helical" evidence="12">
    <location>
        <begin position="67"/>
        <end position="87"/>
    </location>
</feature>
<keyword evidence="4" id="KW-0050">Antiport</keyword>
<dbReference type="Pfam" id="PF00999">
    <property type="entry name" value="Na_H_Exchanger"/>
    <property type="match status" value="1"/>
</dbReference>
<dbReference type="GO" id="GO:0051453">
    <property type="term" value="P:regulation of intracellular pH"/>
    <property type="evidence" value="ECO:0007669"/>
    <property type="project" value="TreeGrafter"/>
</dbReference>
<dbReference type="GO" id="GO:0005886">
    <property type="term" value="C:plasma membrane"/>
    <property type="evidence" value="ECO:0007669"/>
    <property type="project" value="UniProtKB-SubCell"/>
</dbReference>
<dbReference type="GO" id="GO:0015385">
    <property type="term" value="F:sodium:proton antiporter activity"/>
    <property type="evidence" value="ECO:0007669"/>
    <property type="project" value="InterPro"/>
</dbReference>
<gene>
    <name evidence="14" type="ORF">SAMN05216464_10857</name>
</gene>
<keyword evidence="11" id="KW-0739">Sodium transport</keyword>
<feature type="transmembrane region" description="Helical" evidence="12">
    <location>
        <begin position="200"/>
        <end position="222"/>
    </location>
</feature>
<evidence type="ECO:0000256" key="9">
    <source>
        <dbReference type="ARBA" id="ARBA00023065"/>
    </source>
</evidence>
<evidence type="ECO:0000256" key="5">
    <source>
        <dbReference type="ARBA" id="ARBA00022475"/>
    </source>
</evidence>
<evidence type="ECO:0000256" key="6">
    <source>
        <dbReference type="ARBA" id="ARBA00022692"/>
    </source>
</evidence>
<feature type="transmembrane region" description="Helical" evidence="12">
    <location>
        <begin position="133"/>
        <end position="153"/>
    </location>
</feature>
<evidence type="ECO:0000256" key="7">
    <source>
        <dbReference type="ARBA" id="ARBA00022989"/>
    </source>
</evidence>
<evidence type="ECO:0000256" key="8">
    <source>
        <dbReference type="ARBA" id="ARBA00023053"/>
    </source>
</evidence>
<evidence type="ECO:0000313" key="15">
    <source>
        <dbReference type="Proteomes" id="UP000199072"/>
    </source>
</evidence>
<evidence type="ECO:0000256" key="2">
    <source>
        <dbReference type="ARBA" id="ARBA00007367"/>
    </source>
</evidence>
<evidence type="ECO:0000259" key="13">
    <source>
        <dbReference type="Pfam" id="PF00999"/>
    </source>
</evidence>
<evidence type="ECO:0000256" key="10">
    <source>
        <dbReference type="ARBA" id="ARBA00023136"/>
    </source>
</evidence>
<feature type="transmembrane region" description="Helical" evidence="12">
    <location>
        <begin position="382"/>
        <end position="402"/>
    </location>
</feature>
<keyword evidence="7 12" id="KW-1133">Transmembrane helix</keyword>
<keyword evidence="6 12" id="KW-0812">Transmembrane</keyword>
<dbReference type="AlphaFoldDB" id="A0A1G7EJN3"/>
<feature type="transmembrane region" description="Helical" evidence="12">
    <location>
        <begin position="165"/>
        <end position="188"/>
    </location>
</feature>
<feature type="transmembrane region" description="Helical" evidence="12">
    <location>
        <begin position="354"/>
        <end position="376"/>
    </location>
</feature>
<feature type="transmembrane region" description="Helical" evidence="12">
    <location>
        <begin position="234"/>
        <end position="255"/>
    </location>
</feature>
<keyword evidence="9" id="KW-0406">Ion transport</keyword>
<evidence type="ECO:0000256" key="11">
    <source>
        <dbReference type="ARBA" id="ARBA00023201"/>
    </source>
</evidence>
<keyword evidence="8" id="KW-0915">Sodium</keyword>
<feature type="transmembrane region" description="Helical" evidence="12">
    <location>
        <begin position="28"/>
        <end position="47"/>
    </location>
</feature>
<dbReference type="PANTHER" id="PTHR10110:SF195">
    <property type="entry name" value="NA(+)_H(+) ANTIPORTER NHAS2"/>
    <property type="match status" value="1"/>
</dbReference>
<accession>A0A1G7EJN3</accession>
<organism evidence="14 15">
    <name type="scientific">Mucilaginibacter pineti</name>
    <dbReference type="NCBI Taxonomy" id="1391627"/>
    <lineage>
        <taxon>Bacteria</taxon>
        <taxon>Pseudomonadati</taxon>
        <taxon>Bacteroidota</taxon>
        <taxon>Sphingobacteriia</taxon>
        <taxon>Sphingobacteriales</taxon>
        <taxon>Sphingobacteriaceae</taxon>
        <taxon>Mucilaginibacter</taxon>
    </lineage>
</organism>